<dbReference type="Pfam" id="PF05458">
    <property type="entry name" value="Siva"/>
    <property type="match status" value="1"/>
</dbReference>
<dbReference type="GO" id="GO:0097191">
    <property type="term" value="P:extrinsic apoptotic signaling pathway"/>
    <property type="evidence" value="ECO:0007669"/>
    <property type="project" value="TreeGrafter"/>
</dbReference>
<dbReference type="PANTHER" id="PTHR14365:SF1">
    <property type="entry name" value="APOPTOSIS REGULATORY PROTEIN SIVA"/>
    <property type="match status" value="1"/>
</dbReference>
<dbReference type="AlphaFoldDB" id="A0AAD7Z8D7"/>
<keyword evidence="2" id="KW-1185">Reference proteome</keyword>
<accession>A0AAD7Z8D7</accession>
<sequence>MPKRICPFDYDLIPQQKIHISEKEIEHGDTKKIIYDKTLKMLFKGAQNHSNSAPCVTLHEVPKISRVNYKQLMLDNHCNLRPGGSIRPVHKSVCSSCVKSKSEMNTSCGFCDVPLCVDCCVKCRNCSDEFCRSCSFPV</sequence>
<name>A0AAD7Z8D7_DIPPU</name>
<dbReference type="GO" id="GO:0005175">
    <property type="term" value="F:CD27 receptor binding"/>
    <property type="evidence" value="ECO:0007669"/>
    <property type="project" value="TreeGrafter"/>
</dbReference>
<proteinExistence type="predicted"/>
<evidence type="ECO:0000313" key="2">
    <source>
        <dbReference type="Proteomes" id="UP001233999"/>
    </source>
</evidence>
<dbReference type="Proteomes" id="UP001233999">
    <property type="component" value="Unassembled WGS sequence"/>
</dbReference>
<organism evidence="1 2">
    <name type="scientific">Diploptera punctata</name>
    <name type="common">Pacific beetle cockroach</name>
    <dbReference type="NCBI Taxonomy" id="6984"/>
    <lineage>
        <taxon>Eukaryota</taxon>
        <taxon>Metazoa</taxon>
        <taxon>Ecdysozoa</taxon>
        <taxon>Arthropoda</taxon>
        <taxon>Hexapoda</taxon>
        <taxon>Insecta</taxon>
        <taxon>Pterygota</taxon>
        <taxon>Neoptera</taxon>
        <taxon>Polyneoptera</taxon>
        <taxon>Dictyoptera</taxon>
        <taxon>Blattodea</taxon>
        <taxon>Blaberoidea</taxon>
        <taxon>Blaberidae</taxon>
        <taxon>Diplopterinae</taxon>
        <taxon>Diploptera</taxon>
    </lineage>
</organism>
<dbReference type="InterPro" id="IPR022773">
    <property type="entry name" value="Siva"/>
</dbReference>
<comment type="caution">
    <text evidence="1">The sequence shown here is derived from an EMBL/GenBank/DDBJ whole genome shotgun (WGS) entry which is preliminary data.</text>
</comment>
<reference evidence="1" key="1">
    <citation type="journal article" date="2023" name="IScience">
        <title>Live-bearing cockroach genome reveals convergent evolutionary mechanisms linked to viviparity in insects and beyond.</title>
        <authorList>
            <person name="Fouks B."/>
            <person name="Harrison M.C."/>
            <person name="Mikhailova A.A."/>
            <person name="Marchal E."/>
            <person name="English S."/>
            <person name="Carruthers M."/>
            <person name="Jennings E.C."/>
            <person name="Chiamaka E.L."/>
            <person name="Frigard R.A."/>
            <person name="Pippel M."/>
            <person name="Attardo G.M."/>
            <person name="Benoit J.B."/>
            <person name="Bornberg-Bauer E."/>
            <person name="Tobe S.S."/>
        </authorList>
    </citation>
    <scope>NUCLEOTIDE SEQUENCE</scope>
    <source>
        <strain evidence="1">Stay&amp;Tobe</strain>
    </source>
</reference>
<evidence type="ECO:0008006" key="3">
    <source>
        <dbReference type="Google" id="ProtNLM"/>
    </source>
</evidence>
<dbReference type="EMBL" id="JASPKZ010009819">
    <property type="protein sequence ID" value="KAJ9575853.1"/>
    <property type="molecule type" value="Genomic_DNA"/>
</dbReference>
<dbReference type="PANTHER" id="PTHR14365">
    <property type="entry name" value="APOPTOSIS REGULATORY PROTEIN SIVA"/>
    <property type="match status" value="1"/>
</dbReference>
<reference evidence="1" key="2">
    <citation type="submission" date="2023-05" db="EMBL/GenBank/DDBJ databases">
        <authorList>
            <person name="Fouks B."/>
        </authorList>
    </citation>
    <scope>NUCLEOTIDE SEQUENCE</scope>
    <source>
        <strain evidence="1">Stay&amp;Tobe</strain>
        <tissue evidence="1">Testes</tissue>
    </source>
</reference>
<evidence type="ECO:0000313" key="1">
    <source>
        <dbReference type="EMBL" id="KAJ9575853.1"/>
    </source>
</evidence>
<feature type="non-terminal residue" evidence="1">
    <location>
        <position position="138"/>
    </location>
</feature>
<gene>
    <name evidence="1" type="ORF">L9F63_007311</name>
</gene>
<protein>
    <recommendedName>
        <fullName evidence="3">Apoptosis regulatory protein Siva</fullName>
    </recommendedName>
</protein>